<dbReference type="PANTHER" id="PTHR22893">
    <property type="entry name" value="NADH OXIDOREDUCTASE-RELATED"/>
    <property type="match status" value="1"/>
</dbReference>
<dbReference type="HOGENOM" id="CLU_012153_7_4_1"/>
<dbReference type="OrthoDB" id="2795203at2759"/>
<evidence type="ECO:0000259" key="1">
    <source>
        <dbReference type="Pfam" id="PF00724"/>
    </source>
</evidence>
<sequence length="108" mass="12028">MVVIGLSPCEEGESNDFLREIWGERPFISAGGYNRELALEAAETKGDLIAVGRLFISNPDLPARWQKNIPADKGDRSAYYTFESPQGYIDYPFADGSVAPERFKKVPN</sequence>
<proteinExistence type="predicted"/>
<evidence type="ECO:0000313" key="2">
    <source>
        <dbReference type="EMBL" id="EKM48278.1"/>
    </source>
</evidence>
<dbReference type="InterPro" id="IPR001155">
    <property type="entry name" value="OxRdtase_FMN_N"/>
</dbReference>
<dbReference type="InParanoid" id="K5VB25"/>
<dbReference type="Pfam" id="PF00724">
    <property type="entry name" value="Oxidored_FMN"/>
    <property type="match status" value="1"/>
</dbReference>
<organism evidence="2 3">
    <name type="scientific">Phanerochaete carnosa (strain HHB-10118-sp)</name>
    <name type="common">White-rot fungus</name>
    <name type="synonym">Peniophora carnosa</name>
    <dbReference type="NCBI Taxonomy" id="650164"/>
    <lineage>
        <taxon>Eukaryota</taxon>
        <taxon>Fungi</taxon>
        <taxon>Dikarya</taxon>
        <taxon>Basidiomycota</taxon>
        <taxon>Agaricomycotina</taxon>
        <taxon>Agaricomycetes</taxon>
        <taxon>Polyporales</taxon>
        <taxon>Phanerochaetaceae</taxon>
        <taxon>Phanerochaete</taxon>
    </lineage>
</organism>
<dbReference type="KEGG" id="pco:PHACADRAFT_203015"/>
<dbReference type="InterPro" id="IPR013785">
    <property type="entry name" value="Aldolase_TIM"/>
</dbReference>
<dbReference type="Proteomes" id="UP000008370">
    <property type="component" value="Unassembled WGS sequence"/>
</dbReference>
<reference evidence="2 3" key="1">
    <citation type="journal article" date="2012" name="BMC Genomics">
        <title>Comparative genomics of the white-rot fungi, Phanerochaete carnosa and P. chrysosporium, to elucidate the genetic basis of the distinct wood types they colonize.</title>
        <authorList>
            <person name="Suzuki H."/>
            <person name="MacDonald J."/>
            <person name="Syed K."/>
            <person name="Salamov A."/>
            <person name="Hori C."/>
            <person name="Aerts A."/>
            <person name="Henrissat B."/>
            <person name="Wiebenga A."/>
            <person name="vanKuyk P.A."/>
            <person name="Barry K."/>
            <person name="Lindquist E."/>
            <person name="LaButti K."/>
            <person name="Lapidus A."/>
            <person name="Lucas S."/>
            <person name="Coutinho P."/>
            <person name="Gong Y."/>
            <person name="Samejima M."/>
            <person name="Mahadevan R."/>
            <person name="Abou-Zaid M."/>
            <person name="de Vries R.P."/>
            <person name="Igarashi K."/>
            <person name="Yadav J.S."/>
            <person name="Grigoriev I.V."/>
            <person name="Master E.R."/>
        </authorList>
    </citation>
    <scope>NUCLEOTIDE SEQUENCE [LARGE SCALE GENOMIC DNA]</scope>
    <source>
        <strain evidence="2 3">HHB-10118-sp</strain>
    </source>
</reference>
<dbReference type="GO" id="GO:0010181">
    <property type="term" value="F:FMN binding"/>
    <property type="evidence" value="ECO:0007669"/>
    <property type="project" value="InterPro"/>
</dbReference>
<gene>
    <name evidence="2" type="ORF">PHACADRAFT_203015</name>
</gene>
<evidence type="ECO:0000313" key="3">
    <source>
        <dbReference type="Proteomes" id="UP000008370"/>
    </source>
</evidence>
<dbReference type="EMBL" id="JH931227">
    <property type="protein sequence ID" value="EKM48278.1"/>
    <property type="molecule type" value="Genomic_DNA"/>
</dbReference>
<dbReference type="AlphaFoldDB" id="K5VB25"/>
<dbReference type="PANTHER" id="PTHR22893:SF91">
    <property type="entry name" value="NADPH DEHYDROGENASE 2-RELATED"/>
    <property type="match status" value="1"/>
</dbReference>
<accession>K5VB25</accession>
<dbReference type="InterPro" id="IPR045247">
    <property type="entry name" value="Oye-like"/>
</dbReference>
<name>K5VB25_PHACS</name>
<feature type="domain" description="NADH:flavin oxidoreductase/NADH oxidase N-terminal" evidence="1">
    <location>
        <begin position="13"/>
        <end position="70"/>
    </location>
</feature>
<protein>
    <recommendedName>
        <fullName evidence="1">NADH:flavin oxidoreductase/NADH oxidase N-terminal domain-containing protein</fullName>
    </recommendedName>
</protein>
<dbReference type="SUPFAM" id="SSF51395">
    <property type="entry name" value="FMN-linked oxidoreductases"/>
    <property type="match status" value="1"/>
</dbReference>
<dbReference type="RefSeq" id="XP_007403171.1">
    <property type="nucleotide sequence ID" value="XM_007403109.1"/>
</dbReference>
<dbReference type="GO" id="GO:0016491">
    <property type="term" value="F:oxidoreductase activity"/>
    <property type="evidence" value="ECO:0007669"/>
    <property type="project" value="InterPro"/>
</dbReference>
<dbReference type="Gene3D" id="3.20.20.70">
    <property type="entry name" value="Aldolase class I"/>
    <property type="match status" value="1"/>
</dbReference>
<keyword evidence="3" id="KW-1185">Reference proteome</keyword>
<dbReference type="GeneID" id="18912050"/>